<reference evidence="9" key="2">
    <citation type="journal article" date="2014" name="Nat. Commun.">
        <title>The emerging biofuel crop Camelina sativa retains a highly undifferentiated hexaploid genome structure.</title>
        <authorList>
            <person name="Kagale S."/>
            <person name="Koh C."/>
            <person name="Nixon J."/>
            <person name="Bollina V."/>
            <person name="Clarke W.E."/>
            <person name="Tuteja R."/>
            <person name="Spillane C."/>
            <person name="Robinson S.J."/>
            <person name="Links M.G."/>
            <person name="Clarke C."/>
            <person name="Higgins E.E."/>
            <person name="Huebert T."/>
            <person name="Sharpe A.G."/>
            <person name="Parkin I.A."/>
        </authorList>
    </citation>
    <scope>NUCLEOTIDE SEQUENCE [LARGE SCALE GENOMIC DNA]</scope>
    <source>
        <strain evidence="9">r\DH55</strain>
    </source>
</reference>
<evidence type="ECO:0000313" key="11">
    <source>
        <dbReference type="RefSeq" id="XP_010492551.1"/>
    </source>
</evidence>
<gene>
    <name evidence="11" type="primary">LOC104769923</name>
    <name evidence="10" type="synonym">LOC104769918</name>
</gene>
<evidence type="ECO:0000256" key="7">
    <source>
        <dbReference type="ARBA" id="ARBA00022821"/>
    </source>
</evidence>
<protein>
    <submittedName>
        <fullName evidence="10 11">Defensin-like protein 24</fullName>
    </submittedName>
</protein>
<dbReference type="GeneID" id="104769918"/>
<dbReference type="PANTHER" id="PTHR34453:SF8">
    <property type="entry name" value="DEFENSIN-LIKE PROTEIN 24"/>
    <property type="match status" value="1"/>
</dbReference>
<keyword evidence="5" id="KW-0295">Fungicide</keyword>
<dbReference type="RefSeq" id="XP_010492551.1">
    <property type="nucleotide sequence ID" value="XM_010494249.2"/>
</dbReference>
<feature type="signal peptide" evidence="8">
    <location>
        <begin position="1"/>
        <end position="23"/>
    </location>
</feature>
<keyword evidence="3" id="KW-0964">Secreted</keyword>
<organism evidence="9 11">
    <name type="scientific">Camelina sativa</name>
    <name type="common">False flax</name>
    <name type="synonym">Myagrum sativum</name>
    <dbReference type="NCBI Taxonomy" id="90675"/>
    <lineage>
        <taxon>Eukaryota</taxon>
        <taxon>Viridiplantae</taxon>
        <taxon>Streptophyta</taxon>
        <taxon>Embryophyta</taxon>
        <taxon>Tracheophyta</taxon>
        <taxon>Spermatophyta</taxon>
        <taxon>Magnoliopsida</taxon>
        <taxon>eudicotyledons</taxon>
        <taxon>Gunneridae</taxon>
        <taxon>Pentapetalae</taxon>
        <taxon>rosids</taxon>
        <taxon>malvids</taxon>
        <taxon>Brassicales</taxon>
        <taxon>Brassicaceae</taxon>
        <taxon>Camelineae</taxon>
        <taxon>Camelina</taxon>
    </lineage>
</organism>
<evidence type="ECO:0000256" key="3">
    <source>
        <dbReference type="ARBA" id="ARBA00022525"/>
    </source>
</evidence>
<dbReference type="PANTHER" id="PTHR34453">
    <property type="entry name" value="DEFENSIN-LIKE (DEFL) FAMILY PROTEIN-RELATED"/>
    <property type="match status" value="1"/>
</dbReference>
<keyword evidence="7" id="KW-0611">Plant defense</keyword>
<dbReference type="GeneID" id="104769923"/>
<evidence type="ECO:0000256" key="1">
    <source>
        <dbReference type="ARBA" id="ARBA00004613"/>
    </source>
</evidence>
<comment type="similarity">
    <text evidence="2">Belongs to the DEFL family.</text>
</comment>
<dbReference type="Proteomes" id="UP000694864">
    <property type="component" value="Chromosome 20"/>
</dbReference>
<reference evidence="10 11" key="3">
    <citation type="submission" date="2025-05" db="UniProtKB">
        <authorList>
            <consortium name="RefSeq"/>
        </authorList>
    </citation>
    <scope>IDENTIFICATION</scope>
    <source>
        <tissue evidence="10 11">Leaf</tissue>
    </source>
</reference>
<name>A0ABM0XXT8_CAMSA</name>
<sequence>MAYSKIVIFAILALSLLLSGAETRNAVLPGSELFKKCCTDMPEFGNCVTKEDDQRCKKFCLDGCSMNKGGACQPISAAFGPVCSCYC</sequence>
<keyword evidence="9" id="KW-1185">Reference proteome</keyword>
<accession>A0ABM0XXT8</accession>
<dbReference type="InterPro" id="IPR022618">
    <property type="entry name" value="Defensin-like_20-28"/>
</dbReference>
<dbReference type="RefSeq" id="XP_010492544.1">
    <property type="nucleotide sequence ID" value="XM_010494242.1"/>
</dbReference>
<evidence type="ECO:0000313" key="9">
    <source>
        <dbReference type="Proteomes" id="UP000694864"/>
    </source>
</evidence>
<evidence type="ECO:0000313" key="10">
    <source>
        <dbReference type="RefSeq" id="XP_010492544.1"/>
    </source>
</evidence>
<feature type="chain" id="PRO_5045021754" evidence="8">
    <location>
        <begin position="24"/>
        <end position="87"/>
    </location>
</feature>
<evidence type="ECO:0000256" key="4">
    <source>
        <dbReference type="ARBA" id="ARBA00022529"/>
    </source>
</evidence>
<evidence type="ECO:0000256" key="5">
    <source>
        <dbReference type="ARBA" id="ARBA00022577"/>
    </source>
</evidence>
<reference evidence="9" key="1">
    <citation type="journal article" date="1997" name="Nucleic Acids Res.">
        <title>tRNAscan-SE: a program for improved detection of transfer RNA genes in genomic sequence.</title>
        <authorList>
            <person name="Lowe T.M."/>
            <person name="Eddy S.R."/>
        </authorList>
    </citation>
    <scope>NUCLEOTIDE SEQUENCE [LARGE SCALE GENOMIC DNA]</scope>
    <source>
        <strain evidence="9">r\DH55</strain>
    </source>
</reference>
<keyword evidence="4" id="KW-0929">Antimicrobial</keyword>
<evidence type="ECO:0000256" key="8">
    <source>
        <dbReference type="SAM" id="SignalP"/>
    </source>
</evidence>
<evidence type="ECO:0000256" key="2">
    <source>
        <dbReference type="ARBA" id="ARBA00006722"/>
    </source>
</evidence>
<dbReference type="Pfam" id="PF10868">
    <property type="entry name" value="Defensin_like"/>
    <property type="match status" value="1"/>
</dbReference>
<keyword evidence="6 8" id="KW-0732">Signal</keyword>
<comment type="subcellular location">
    <subcellularLocation>
        <location evidence="1">Secreted</location>
    </subcellularLocation>
</comment>
<proteinExistence type="inferred from homology"/>
<evidence type="ECO:0000256" key="6">
    <source>
        <dbReference type="ARBA" id="ARBA00022729"/>
    </source>
</evidence>